<feature type="domain" description="C2" evidence="2">
    <location>
        <begin position="358"/>
        <end position="480"/>
    </location>
</feature>
<name>A0A1I7WXT0_HETBA</name>
<evidence type="ECO:0000313" key="4">
    <source>
        <dbReference type="WBParaSite" id="Hba_09943"/>
    </source>
</evidence>
<keyword evidence="1" id="KW-1133">Transmembrane helix</keyword>
<dbReference type="Pfam" id="PF00168">
    <property type="entry name" value="C2"/>
    <property type="match status" value="1"/>
</dbReference>
<dbReference type="SMART" id="SM00239">
    <property type="entry name" value="C2"/>
    <property type="match status" value="1"/>
</dbReference>
<organism evidence="3 4">
    <name type="scientific">Heterorhabditis bacteriophora</name>
    <name type="common">Entomopathogenic nematode worm</name>
    <dbReference type="NCBI Taxonomy" id="37862"/>
    <lineage>
        <taxon>Eukaryota</taxon>
        <taxon>Metazoa</taxon>
        <taxon>Ecdysozoa</taxon>
        <taxon>Nematoda</taxon>
        <taxon>Chromadorea</taxon>
        <taxon>Rhabditida</taxon>
        <taxon>Rhabditina</taxon>
        <taxon>Rhabditomorpha</taxon>
        <taxon>Strongyloidea</taxon>
        <taxon>Heterorhabditidae</taxon>
        <taxon>Heterorhabditis</taxon>
    </lineage>
</organism>
<dbReference type="Proteomes" id="UP000095283">
    <property type="component" value="Unplaced"/>
</dbReference>
<keyword evidence="1" id="KW-0812">Transmembrane</keyword>
<dbReference type="PANTHER" id="PTHR21119:SF5">
    <property type="entry name" value="C2 DOMAIN-CONTAINING PROTEIN"/>
    <property type="match status" value="1"/>
</dbReference>
<dbReference type="AlphaFoldDB" id="A0A1I7WXT0"/>
<feature type="transmembrane region" description="Helical" evidence="1">
    <location>
        <begin position="32"/>
        <end position="50"/>
    </location>
</feature>
<dbReference type="InterPro" id="IPR039934">
    <property type="entry name" value="C2CD2/C2CD2L"/>
</dbReference>
<reference evidence="4" key="1">
    <citation type="submission" date="2016-11" db="UniProtKB">
        <authorList>
            <consortium name="WormBaseParasite"/>
        </authorList>
    </citation>
    <scope>IDENTIFICATION</scope>
</reference>
<accession>A0A1I7WXT0</accession>
<dbReference type="Gene3D" id="2.60.40.150">
    <property type="entry name" value="C2 domain"/>
    <property type="match status" value="1"/>
</dbReference>
<dbReference type="PANTHER" id="PTHR21119">
    <property type="entry name" value="C2 DOMAIN-CONTAINING PROTEIN"/>
    <property type="match status" value="1"/>
</dbReference>
<evidence type="ECO:0000313" key="3">
    <source>
        <dbReference type="Proteomes" id="UP000095283"/>
    </source>
</evidence>
<evidence type="ECO:0000259" key="2">
    <source>
        <dbReference type="PROSITE" id="PS50004"/>
    </source>
</evidence>
<keyword evidence="1" id="KW-0472">Membrane</keyword>
<sequence length="540" mass="61438">MYYIIGNNELRSNTGNNYNLDFSVLASLDADMIWLILCWCLVSAICYFILNNLGSASTMDSSAKKNANGGSNPVASLANKSVLIIQPTVTLKRHNNIIHYYYYDMLFIDENIFAVNPACNSQNSRQLLQRGHRRSEKVSVDTRSHFPSSVMSECEIVFEGFRDHSQEKMPPKLSYIKVENGPKDHLTLRTHVHLPCVCLRLVSSQRTSDRLIVSNFDAKIVDLRGEIECRIACIANQLYLMGCFNGRPEMDIELSSTETNASAQVSFGLVEEKIRRCLLSAVTNINLTETLPTNQNNSWKTEEPQIMEAFNRNVYRSQNHSPNSLNNYSTTSSLFVDPQFGNRTKSPIQQVPEVFKKLNETHLISPQTNINTLPNKLRVKIIKANRLGRMLGHTDVQQPYVVIEMDEPAQKFSTSKGLNSNPYWEEAYDFDLTPASEEILFEVYESSGRLPSEDDNNFLGLCIVNFEEQIHTLKLHGRPYRKDDVSGDLTVQMQQLEVIVNWSVTNRATTRLTPFVRKVLFQSYKSQKMLTGHTFLVTTS</sequence>
<evidence type="ECO:0000256" key="1">
    <source>
        <dbReference type="SAM" id="Phobius"/>
    </source>
</evidence>
<dbReference type="SUPFAM" id="SSF49562">
    <property type="entry name" value="C2 domain (Calcium/lipid-binding domain, CaLB)"/>
    <property type="match status" value="1"/>
</dbReference>
<protein>
    <submittedName>
        <fullName evidence="4">C2 domain-containing protein</fullName>
    </submittedName>
</protein>
<dbReference type="WBParaSite" id="Hba_09943">
    <property type="protein sequence ID" value="Hba_09943"/>
    <property type="gene ID" value="Hba_09943"/>
</dbReference>
<proteinExistence type="predicted"/>
<keyword evidence="3" id="KW-1185">Reference proteome</keyword>
<dbReference type="InterPro" id="IPR035892">
    <property type="entry name" value="C2_domain_sf"/>
</dbReference>
<dbReference type="InterPro" id="IPR000008">
    <property type="entry name" value="C2_dom"/>
</dbReference>
<dbReference type="PROSITE" id="PS50004">
    <property type="entry name" value="C2"/>
    <property type="match status" value="1"/>
</dbReference>